<dbReference type="HOGENOM" id="CLU_1586887_0_0_1"/>
<comment type="caution">
    <text evidence="1">The sequence shown here is derived from an EMBL/GenBank/DDBJ whole genome shotgun (WGS) entry which is preliminary data.</text>
</comment>
<accession>A0A098VV06</accession>
<dbReference type="EMBL" id="JMKJ01000039">
    <property type="protein sequence ID" value="KGG52787.1"/>
    <property type="molecule type" value="Genomic_DNA"/>
</dbReference>
<dbReference type="Proteomes" id="UP000029725">
    <property type="component" value="Unassembled WGS sequence"/>
</dbReference>
<keyword evidence="2" id="KW-1185">Reference proteome</keyword>
<name>A0A098VV06_9MICR</name>
<reference evidence="1 2" key="1">
    <citation type="submission" date="2014-04" db="EMBL/GenBank/DDBJ databases">
        <title>A new species of microsporidia sheds light on the evolution of extreme parasitism.</title>
        <authorList>
            <person name="Haag K.L."/>
            <person name="James T.Y."/>
            <person name="Larsson R."/>
            <person name="Schaer T.M."/>
            <person name="Refardt D."/>
            <person name="Pombert J.-F."/>
            <person name="Ebert D."/>
        </authorList>
    </citation>
    <scope>NUCLEOTIDE SEQUENCE [LARGE SCALE GENOMIC DNA]</scope>
    <source>
        <strain evidence="1 2">UGP3</strain>
        <tissue evidence="1">Spores</tissue>
    </source>
</reference>
<organism evidence="1 2">
    <name type="scientific">Mitosporidium daphniae</name>
    <dbReference type="NCBI Taxonomy" id="1485682"/>
    <lineage>
        <taxon>Eukaryota</taxon>
        <taxon>Fungi</taxon>
        <taxon>Fungi incertae sedis</taxon>
        <taxon>Microsporidia</taxon>
        <taxon>Mitosporidium</taxon>
    </lineage>
</organism>
<protein>
    <submittedName>
        <fullName evidence="1">Uncharacterized protein</fullName>
    </submittedName>
</protein>
<gene>
    <name evidence="1" type="ORF">DI09_135p40</name>
</gene>
<evidence type="ECO:0000313" key="2">
    <source>
        <dbReference type="Proteomes" id="UP000029725"/>
    </source>
</evidence>
<evidence type="ECO:0000313" key="1">
    <source>
        <dbReference type="EMBL" id="KGG52787.1"/>
    </source>
</evidence>
<proteinExistence type="predicted"/>
<dbReference type="GeneID" id="25258325"/>
<dbReference type="AlphaFoldDB" id="A0A098VV06"/>
<dbReference type="VEuPathDB" id="MicrosporidiaDB:DI09_135p40"/>
<sequence>MTEMLKCLSIADPVFSDIRFPKEASGIAIRVILETLLPQLPPHESIRNTLMHPPIPVSNSFIFSLLNELLELGVNVYAVEFISLIIDVFFVRLCVLDEFAPLILRLKTFVSDELQLLGHTAVIKNLLFAVDCPTASAHAYIREKKPNKPSYSYEAFEWRLMSRMLTSK</sequence>
<dbReference type="RefSeq" id="XP_013239223.1">
    <property type="nucleotide sequence ID" value="XM_013383769.1"/>
</dbReference>